<feature type="transmembrane region" description="Helical" evidence="6">
    <location>
        <begin position="31"/>
        <end position="47"/>
    </location>
</feature>
<dbReference type="AlphaFoldDB" id="A0A0L6Z9H2"/>
<evidence type="ECO:0000256" key="6">
    <source>
        <dbReference type="SAM" id="Phobius"/>
    </source>
</evidence>
<evidence type="ECO:0000256" key="3">
    <source>
        <dbReference type="ARBA" id="ARBA00022692"/>
    </source>
</evidence>
<sequence length="284" mass="30843">MKIKLKEYFSITIGFIILAIAIKFFLAPNKIAAGGITGIAIIINNFIPKLSVGILMFFMNVILFIIGFIVIGGKFGAKTLYAALGLSGLITLLDKFIPSNVAVTNDLLLATIFGTLISGIGMGLVFNQNSSTGGTDIIAKIISKFFHFDIGKSLLIVDLIVTIAAGISFTPELGMYGLLAVILNGFMIDMVIEGLNSCKAVVVMSSKNESINRYIIEELDRGCTIFEGRGAYSGNSISVLYTVLDRKQFIKLKNYIKEIDNRAFISVNEAHEVLGEGFKDIIEE</sequence>
<dbReference type="PANTHER" id="PTHR33545:SF9">
    <property type="entry name" value="UPF0750 MEMBRANE PROTEIN YITE"/>
    <property type="match status" value="1"/>
</dbReference>
<evidence type="ECO:0000256" key="2">
    <source>
        <dbReference type="ARBA" id="ARBA00022475"/>
    </source>
</evidence>
<dbReference type="STRING" id="36844.SAMN04488501_102289"/>
<dbReference type="Proteomes" id="UP000037043">
    <property type="component" value="Unassembled WGS sequence"/>
</dbReference>
<feature type="domain" description="DUF2179" evidence="7">
    <location>
        <begin position="221"/>
        <end position="275"/>
    </location>
</feature>
<evidence type="ECO:0000256" key="1">
    <source>
        <dbReference type="ARBA" id="ARBA00004651"/>
    </source>
</evidence>
<gene>
    <name evidence="8" type="ORF">CLHOM_17040</name>
</gene>
<dbReference type="EMBL" id="LHUR01000022">
    <property type="protein sequence ID" value="KOA19615.1"/>
    <property type="molecule type" value="Genomic_DNA"/>
</dbReference>
<dbReference type="CDD" id="cd16380">
    <property type="entry name" value="YitT_C"/>
    <property type="match status" value="1"/>
</dbReference>
<feature type="transmembrane region" description="Helical" evidence="6">
    <location>
        <begin position="173"/>
        <end position="192"/>
    </location>
</feature>
<evidence type="ECO:0000256" key="4">
    <source>
        <dbReference type="ARBA" id="ARBA00022989"/>
    </source>
</evidence>
<dbReference type="Gene3D" id="3.30.70.120">
    <property type="match status" value="1"/>
</dbReference>
<keyword evidence="3 6" id="KW-0812">Transmembrane</keyword>
<evidence type="ECO:0000313" key="8">
    <source>
        <dbReference type="EMBL" id="KOA19615.1"/>
    </source>
</evidence>
<evidence type="ECO:0000259" key="7">
    <source>
        <dbReference type="Pfam" id="PF10035"/>
    </source>
</evidence>
<keyword evidence="2" id="KW-1003">Cell membrane</keyword>
<dbReference type="PANTHER" id="PTHR33545">
    <property type="entry name" value="UPF0750 MEMBRANE PROTEIN YITT-RELATED"/>
    <property type="match status" value="1"/>
</dbReference>
<organism evidence="8 9">
    <name type="scientific">Clostridium homopropionicum DSM 5847</name>
    <dbReference type="NCBI Taxonomy" id="1121318"/>
    <lineage>
        <taxon>Bacteria</taxon>
        <taxon>Bacillati</taxon>
        <taxon>Bacillota</taxon>
        <taxon>Clostridia</taxon>
        <taxon>Eubacteriales</taxon>
        <taxon>Clostridiaceae</taxon>
        <taxon>Clostridium</taxon>
    </lineage>
</organism>
<dbReference type="Pfam" id="PF10035">
    <property type="entry name" value="DUF2179"/>
    <property type="match status" value="1"/>
</dbReference>
<evidence type="ECO:0000256" key="5">
    <source>
        <dbReference type="ARBA" id="ARBA00023136"/>
    </source>
</evidence>
<feature type="transmembrane region" description="Helical" evidence="6">
    <location>
        <begin position="7"/>
        <end position="25"/>
    </location>
</feature>
<keyword evidence="9" id="KW-1185">Reference proteome</keyword>
<dbReference type="InterPro" id="IPR019264">
    <property type="entry name" value="DUF2179"/>
</dbReference>
<keyword evidence="4 6" id="KW-1133">Transmembrane helix</keyword>
<feature type="transmembrane region" description="Helical" evidence="6">
    <location>
        <begin position="107"/>
        <end position="126"/>
    </location>
</feature>
<evidence type="ECO:0000313" key="9">
    <source>
        <dbReference type="Proteomes" id="UP000037043"/>
    </source>
</evidence>
<dbReference type="PATRIC" id="fig|1121318.3.peg.1719"/>
<proteinExistence type="predicted"/>
<feature type="transmembrane region" description="Helical" evidence="6">
    <location>
        <begin position="146"/>
        <end position="167"/>
    </location>
</feature>
<dbReference type="PIRSF" id="PIRSF006483">
    <property type="entry name" value="Membrane_protein_YitT"/>
    <property type="match status" value="1"/>
</dbReference>
<dbReference type="RefSeq" id="WP_052221260.1">
    <property type="nucleotide sequence ID" value="NZ_LHUR01000022.1"/>
</dbReference>
<dbReference type="InterPro" id="IPR003740">
    <property type="entry name" value="YitT"/>
</dbReference>
<reference evidence="9" key="1">
    <citation type="submission" date="2015-08" db="EMBL/GenBank/DDBJ databases">
        <title>Genome sequence of the strict anaerobe Clostridium homopropionicum LuHBu1 (DSM 5847T).</title>
        <authorList>
            <person name="Poehlein A."/>
            <person name="Beck M."/>
            <person name="Schiel-Bengelsdorf B."/>
            <person name="Bengelsdorf F.R."/>
            <person name="Daniel R."/>
            <person name="Duerre P."/>
        </authorList>
    </citation>
    <scope>NUCLEOTIDE SEQUENCE [LARGE SCALE GENOMIC DNA]</scope>
    <source>
        <strain evidence="9">DSM 5847</strain>
    </source>
</reference>
<name>A0A0L6Z9H2_9CLOT</name>
<dbReference type="GO" id="GO:0005886">
    <property type="term" value="C:plasma membrane"/>
    <property type="evidence" value="ECO:0007669"/>
    <property type="project" value="UniProtKB-SubCell"/>
</dbReference>
<comment type="subcellular location">
    <subcellularLocation>
        <location evidence="1">Cell membrane</location>
        <topology evidence="1">Multi-pass membrane protein</topology>
    </subcellularLocation>
</comment>
<keyword evidence="5 6" id="KW-0472">Membrane</keyword>
<dbReference type="Pfam" id="PF02588">
    <property type="entry name" value="YitT_membrane"/>
    <property type="match status" value="1"/>
</dbReference>
<dbReference type="InterPro" id="IPR051461">
    <property type="entry name" value="UPF0750_membrane"/>
</dbReference>
<accession>A0A0L6Z9H2</accession>
<protein>
    <recommendedName>
        <fullName evidence="7">DUF2179 domain-containing protein</fullName>
    </recommendedName>
</protein>
<comment type="caution">
    <text evidence="8">The sequence shown here is derived from an EMBL/GenBank/DDBJ whole genome shotgun (WGS) entry which is preliminary data.</text>
</comment>
<dbReference type="InterPro" id="IPR015867">
    <property type="entry name" value="N-reg_PII/ATP_PRibTrfase_C"/>
</dbReference>
<feature type="transmembrane region" description="Helical" evidence="6">
    <location>
        <begin position="54"/>
        <end position="77"/>
    </location>
</feature>